<feature type="non-terminal residue" evidence="3">
    <location>
        <position position="1"/>
    </location>
</feature>
<keyword evidence="1" id="KW-0805">Transcription regulation</keyword>
<dbReference type="KEGG" id="smo:SELMODRAFT_56381"/>
<dbReference type="Proteomes" id="UP000001514">
    <property type="component" value="Unassembled WGS sequence"/>
</dbReference>
<reference evidence="3 4" key="1">
    <citation type="journal article" date="2011" name="Science">
        <title>The Selaginella genome identifies genetic changes associated with the evolution of vascular plants.</title>
        <authorList>
            <person name="Banks J.A."/>
            <person name="Nishiyama T."/>
            <person name="Hasebe M."/>
            <person name="Bowman J.L."/>
            <person name="Gribskov M."/>
            <person name="dePamphilis C."/>
            <person name="Albert V.A."/>
            <person name="Aono N."/>
            <person name="Aoyama T."/>
            <person name="Ambrose B.A."/>
            <person name="Ashton N.W."/>
            <person name="Axtell M.J."/>
            <person name="Barker E."/>
            <person name="Barker M.S."/>
            <person name="Bennetzen J.L."/>
            <person name="Bonawitz N.D."/>
            <person name="Chapple C."/>
            <person name="Cheng C."/>
            <person name="Correa L.G."/>
            <person name="Dacre M."/>
            <person name="DeBarry J."/>
            <person name="Dreyer I."/>
            <person name="Elias M."/>
            <person name="Engstrom E.M."/>
            <person name="Estelle M."/>
            <person name="Feng L."/>
            <person name="Finet C."/>
            <person name="Floyd S.K."/>
            <person name="Frommer W.B."/>
            <person name="Fujita T."/>
            <person name="Gramzow L."/>
            <person name="Gutensohn M."/>
            <person name="Harholt J."/>
            <person name="Hattori M."/>
            <person name="Heyl A."/>
            <person name="Hirai T."/>
            <person name="Hiwatashi Y."/>
            <person name="Ishikawa M."/>
            <person name="Iwata M."/>
            <person name="Karol K.G."/>
            <person name="Koehler B."/>
            <person name="Kolukisaoglu U."/>
            <person name="Kubo M."/>
            <person name="Kurata T."/>
            <person name="Lalonde S."/>
            <person name="Li K."/>
            <person name="Li Y."/>
            <person name="Litt A."/>
            <person name="Lyons E."/>
            <person name="Manning G."/>
            <person name="Maruyama T."/>
            <person name="Michael T.P."/>
            <person name="Mikami K."/>
            <person name="Miyazaki S."/>
            <person name="Morinaga S."/>
            <person name="Murata T."/>
            <person name="Mueller-Roeber B."/>
            <person name="Nelson D.R."/>
            <person name="Obara M."/>
            <person name="Oguri Y."/>
            <person name="Olmstead R.G."/>
            <person name="Onodera N."/>
            <person name="Petersen B.L."/>
            <person name="Pils B."/>
            <person name="Prigge M."/>
            <person name="Rensing S.A."/>
            <person name="Riano-Pachon D.M."/>
            <person name="Roberts A.W."/>
            <person name="Sato Y."/>
            <person name="Scheller H.V."/>
            <person name="Schulz B."/>
            <person name="Schulz C."/>
            <person name="Shakirov E.V."/>
            <person name="Shibagaki N."/>
            <person name="Shinohara N."/>
            <person name="Shippen D.E."/>
            <person name="Soerensen I."/>
            <person name="Sotooka R."/>
            <person name="Sugimoto N."/>
            <person name="Sugita M."/>
            <person name="Sumikawa N."/>
            <person name="Tanurdzic M."/>
            <person name="Theissen G."/>
            <person name="Ulvskov P."/>
            <person name="Wakazuki S."/>
            <person name="Weng J.K."/>
            <person name="Willats W.W."/>
            <person name="Wipf D."/>
            <person name="Wolf P.G."/>
            <person name="Yang L."/>
            <person name="Zimmer A.D."/>
            <person name="Zhu Q."/>
            <person name="Mitros T."/>
            <person name="Hellsten U."/>
            <person name="Loque D."/>
            <person name="Otillar R."/>
            <person name="Salamov A."/>
            <person name="Schmutz J."/>
            <person name="Shapiro H."/>
            <person name="Lindquist E."/>
            <person name="Lucas S."/>
            <person name="Rokhsar D."/>
            <person name="Grigoriev I.V."/>
        </authorList>
    </citation>
    <scope>NUCLEOTIDE SEQUENCE [LARGE SCALE GENOMIC DNA]</scope>
</reference>
<dbReference type="GO" id="GO:0003700">
    <property type="term" value="F:DNA-binding transcription factor activity"/>
    <property type="evidence" value="ECO:0000318"/>
    <property type="project" value="GO_Central"/>
</dbReference>
<dbReference type="eggNOG" id="ENOG502SIEK">
    <property type="taxonomic scope" value="Eukaryota"/>
</dbReference>
<dbReference type="HOGENOM" id="CLU_013139_0_1_1"/>
<evidence type="ECO:0000256" key="1">
    <source>
        <dbReference type="ARBA" id="ARBA00023015"/>
    </source>
</evidence>
<dbReference type="EMBL" id="GL377610">
    <property type="protein sequence ID" value="EFJ18199.1"/>
    <property type="molecule type" value="Genomic_DNA"/>
</dbReference>
<gene>
    <name evidence="3" type="ORF">SELMODRAFT_56381</name>
</gene>
<dbReference type="InParanoid" id="D8SB63"/>
<dbReference type="Pfam" id="PF03514">
    <property type="entry name" value="GRAS"/>
    <property type="match status" value="1"/>
</dbReference>
<keyword evidence="2" id="KW-0804">Transcription</keyword>
<evidence type="ECO:0000313" key="3">
    <source>
        <dbReference type="EMBL" id="EFJ18199.1"/>
    </source>
</evidence>
<feature type="non-terminal residue" evidence="3">
    <location>
        <position position="339"/>
    </location>
</feature>
<evidence type="ECO:0000313" key="4">
    <source>
        <dbReference type="Proteomes" id="UP000001514"/>
    </source>
</evidence>
<sequence length="339" mass="36715">QGKRIQRLAFYFKEALAARMIDHHPATTTTTTTTSATTTTATPAEIFAKVRAYTSFCEISPLLRFAYLSANQAILEAIQGEASVHIVDFDPGFGSQWAALLEDVARTPAALPQPRLRLTLVGPDPARLGFVVESLREFAGELQLRHTPQFGLVQCASAGEMTAPLLGLTDGEPVVVNFMFSLHRSLGARGGTDAAVSAVMTASPRLVTIAEEEVDDNDGKFQRRFVETLQYYAFVLDSLGPEDGAGVLTVEKDILSPGIANAVSLEGARRTERHERLAQWRARLGRGGLEPVPMGEAARMQAECLIKGHSHGKNFEVCRDEGGLLLGWQGKPLVAVSSW</sequence>
<keyword evidence="4" id="KW-1185">Reference proteome</keyword>
<dbReference type="PROSITE" id="PS50985">
    <property type="entry name" value="GRAS"/>
    <property type="match status" value="1"/>
</dbReference>
<accession>D8SB63</accession>
<dbReference type="GO" id="GO:0006355">
    <property type="term" value="P:regulation of DNA-templated transcription"/>
    <property type="evidence" value="ECO:0000318"/>
    <property type="project" value="GO_Central"/>
</dbReference>
<proteinExistence type="predicted"/>
<dbReference type="Gramene" id="EFJ18199">
    <property type="protein sequence ID" value="EFJ18199"/>
    <property type="gene ID" value="SELMODRAFT_56381"/>
</dbReference>
<dbReference type="GO" id="GO:0043565">
    <property type="term" value="F:sequence-specific DNA binding"/>
    <property type="evidence" value="ECO:0000318"/>
    <property type="project" value="GO_Central"/>
</dbReference>
<dbReference type="AlphaFoldDB" id="D8SB63"/>
<dbReference type="GO" id="GO:0005634">
    <property type="term" value="C:nucleus"/>
    <property type="evidence" value="ECO:0000318"/>
    <property type="project" value="GO_Central"/>
</dbReference>
<name>D8SB63_SELML</name>
<dbReference type="InterPro" id="IPR005202">
    <property type="entry name" value="TF_GRAS"/>
</dbReference>
<organism evidence="4">
    <name type="scientific">Selaginella moellendorffii</name>
    <name type="common">Spikemoss</name>
    <dbReference type="NCBI Taxonomy" id="88036"/>
    <lineage>
        <taxon>Eukaryota</taxon>
        <taxon>Viridiplantae</taxon>
        <taxon>Streptophyta</taxon>
        <taxon>Embryophyta</taxon>
        <taxon>Tracheophyta</taxon>
        <taxon>Lycopodiopsida</taxon>
        <taxon>Selaginellales</taxon>
        <taxon>Selaginellaceae</taxon>
        <taxon>Selaginella</taxon>
    </lineage>
</organism>
<dbReference type="PANTHER" id="PTHR31636">
    <property type="entry name" value="OSJNBA0084A10.13 PROTEIN-RELATED"/>
    <property type="match status" value="1"/>
</dbReference>
<protein>
    <submittedName>
        <fullName evidence="3">Uncharacterized protein</fullName>
    </submittedName>
</protein>
<evidence type="ECO:0000256" key="2">
    <source>
        <dbReference type="ARBA" id="ARBA00023163"/>
    </source>
</evidence>